<sequence length="305" mass="34892">MKKYLLLIFLLPLAFSSKAQISDANYRIYSVKLDKEVPLNVVAEDLINYDILLFGEEHNDSVTHYLERALFELLFNKYGNDLALSMEMFDRDVQPVMNEFLKGFIKEKHFIKDARAWSNYRDYKPMIEFAKEFQIDVVCANAPARYANLAGRKGQEFLKDLPAISKDNIAPLPYAVAKGKYLEKLTGVSEHATGTDSTQPAPPPNMGGFDLVVAQSLWDATMAYSIAQYKKKYKLKKIMQVNGKFHSDEGFAIATQLLNYNPKLKRMIVSTASDDTFPKVDWSKYKKFGDYIIITDPKVPRTYND</sequence>
<dbReference type="RefSeq" id="WP_105038213.1">
    <property type="nucleotide sequence ID" value="NZ_PPSL01000002.1"/>
</dbReference>
<comment type="caution">
    <text evidence="3">The sequence shown here is derived from an EMBL/GenBank/DDBJ whole genome shotgun (WGS) entry which is preliminary data.</text>
</comment>
<feature type="chain" id="PRO_5015692318" description="Haem-binding uptake Tiki superfamily ChaN domain-containing protein" evidence="1">
    <location>
        <begin position="20"/>
        <end position="305"/>
    </location>
</feature>
<dbReference type="Pfam" id="PF04187">
    <property type="entry name" value="Cofac_haem_bdg"/>
    <property type="match status" value="1"/>
</dbReference>
<gene>
    <name evidence="3" type="ORF">CJD36_005900</name>
</gene>
<proteinExistence type="predicted"/>
<protein>
    <recommendedName>
        <fullName evidence="2">Haem-binding uptake Tiki superfamily ChaN domain-containing protein</fullName>
    </recommendedName>
</protein>
<dbReference type="Gene3D" id="3.40.50.11550">
    <property type="match status" value="1"/>
</dbReference>
<name>A0A2S7SX71_9BACT</name>
<feature type="signal peptide" evidence="1">
    <location>
        <begin position="1"/>
        <end position="19"/>
    </location>
</feature>
<dbReference type="InterPro" id="IPR007314">
    <property type="entry name" value="Cofac_haem-bd_dom"/>
</dbReference>
<evidence type="ECO:0000256" key="1">
    <source>
        <dbReference type="SAM" id="SignalP"/>
    </source>
</evidence>
<keyword evidence="1" id="KW-0732">Signal</keyword>
<evidence type="ECO:0000313" key="4">
    <source>
        <dbReference type="Proteomes" id="UP000239872"/>
    </source>
</evidence>
<accession>A0A2S7SX71</accession>
<organism evidence="3 4">
    <name type="scientific">Flavipsychrobacter stenotrophus</name>
    <dbReference type="NCBI Taxonomy" id="2077091"/>
    <lineage>
        <taxon>Bacteria</taxon>
        <taxon>Pseudomonadati</taxon>
        <taxon>Bacteroidota</taxon>
        <taxon>Chitinophagia</taxon>
        <taxon>Chitinophagales</taxon>
        <taxon>Chitinophagaceae</taxon>
        <taxon>Flavipsychrobacter</taxon>
    </lineage>
</organism>
<dbReference type="Proteomes" id="UP000239872">
    <property type="component" value="Unassembled WGS sequence"/>
</dbReference>
<dbReference type="OrthoDB" id="1680202at2"/>
<dbReference type="CDD" id="cd14727">
    <property type="entry name" value="ChanN-like"/>
    <property type="match status" value="1"/>
</dbReference>
<evidence type="ECO:0000259" key="2">
    <source>
        <dbReference type="Pfam" id="PF04187"/>
    </source>
</evidence>
<reference evidence="3 4" key="1">
    <citation type="submission" date="2018-01" db="EMBL/GenBank/DDBJ databases">
        <title>A novel member of the phylum Bacteroidetes isolated from glacier ice.</title>
        <authorList>
            <person name="Liu Q."/>
            <person name="Xin Y.-H."/>
        </authorList>
    </citation>
    <scope>NUCLEOTIDE SEQUENCE [LARGE SCALE GENOMIC DNA]</scope>
    <source>
        <strain evidence="3 4">RB1R16</strain>
    </source>
</reference>
<dbReference type="AlphaFoldDB" id="A0A2S7SX71"/>
<keyword evidence="4" id="KW-1185">Reference proteome</keyword>
<dbReference type="EMBL" id="PPSL01000002">
    <property type="protein sequence ID" value="PQJ11334.1"/>
    <property type="molecule type" value="Genomic_DNA"/>
</dbReference>
<evidence type="ECO:0000313" key="3">
    <source>
        <dbReference type="EMBL" id="PQJ11334.1"/>
    </source>
</evidence>
<dbReference type="SUPFAM" id="SSF159501">
    <property type="entry name" value="EreA/ChaN-like"/>
    <property type="match status" value="1"/>
</dbReference>
<feature type="domain" description="Haem-binding uptake Tiki superfamily ChaN" evidence="2">
    <location>
        <begin position="43"/>
        <end position="257"/>
    </location>
</feature>